<dbReference type="PANTHER" id="PTHR12771:SF56">
    <property type="entry name" value="CED-12"/>
    <property type="match status" value="1"/>
</dbReference>
<gene>
    <name evidence="3" type="primary">Aste57867_21981</name>
    <name evidence="2" type="ORF">As57867_021912</name>
    <name evidence="3" type="ORF">ASTE57867_21981</name>
</gene>
<accession>A0A485LJM2</accession>
<dbReference type="InterPro" id="IPR006816">
    <property type="entry name" value="ELMO_dom"/>
</dbReference>
<proteinExistence type="predicted"/>
<dbReference type="PROSITE" id="PS51335">
    <property type="entry name" value="ELMO"/>
    <property type="match status" value="1"/>
</dbReference>
<dbReference type="PANTHER" id="PTHR12771">
    <property type="entry name" value="ENGULFMENT AND CELL MOTILITY"/>
    <property type="match status" value="1"/>
</dbReference>
<dbReference type="OrthoDB" id="67155at2759"/>
<dbReference type="InterPro" id="IPR050868">
    <property type="entry name" value="ELMO_domain-containing"/>
</dbReference>
<dbReference type="InterPro" id="IPR029071">
    <property type="entry name" value="Ubiquitin-like_domsf"/>
</dbReference>
<dbReference type="EMBL" id="CAADRA010007039">
    <property type="protein sequence ID" value="VFT98649.1"/>
    <property type="molecule type" value="Genomic_DNA"/>
</dbReference>
<dbReference type="EMBL" id="VJMH01007013">
    <property type="protein sequence ID" value="KAF0686195.1"/>
    <property type="molecule type" value="Genomic_DNA"/>
</dbReference>
<protein>
    <submittedName>
        <fullName evidence="3">Aste57867_21981 protein</fullName>
    </submittedName>
</protein>
<dbReference type="Pfam" id="PF00778">
    <property type="entry name" value="DIX"/>
    <property type="match status" value="1"/>
</dbReference>
<dbReference type="Pfam" id="PF04727">
    <property type="entry name" value="ELMO_CED12"/>
    <property type="match status" value="1"/>
</dbReference>
<reference evidence="3 4" key="1">
    <citation type="submission" date="2019-03" db="EMBL/GenBank/DDBJ databases">
        <authorList>
            <person name="Gaulin E."/>
            <person name="Dumas B."/>
        </authorList>
    </citation>
    <scope>NUCLEOTIDE SEQUENCE [LARGE SCALE GENOMIC DNA]</scope>
    <source>
        <strain evidence="3">CBS 568.67</strain>
    </source>
</reference>
<organism evidence="3 4">
    <name type="scientific">Aphanomyces stellatus</name>
    <dbReference type="NCBI Taxonomy" id="120398"/>
    <lineage>
        <taxon>Eukaryota</taxon>
        <taxon>Sar</taxon>
        <taxon>Stramenopiles</taxon>
        <taxon>Oomycota</taxon>
        <taxon>Saprolegniomycetes</taxon>
        <taxon>Saprolegniales</taxon>
        <taxon>Verrucalvaceae</taxon>
        <taxon>Aphanomyces</taxon>
    </lineage>
</organism>
<dbReference type="SUPFAM" id="SSF54236">
    <property type="entry name" value="Ubiquitin-like"/>
    <property type="match status" value="1"/>
</dbReference>
<dbReference type="AlphaFoldDB" id="A0A485LJM2"/>
<keyword evidence="4" id="KW-1185">Reference proteome</keyword>
<feature type="domain" description="ELMO" evidence="1">
    <location>
        <begin position="199"/>
        <end position="353"/>
    </location>
</feature>
<sequence>MGITSEMLLCRFVFNGAEDDEPISLLLPSDPSPTLKAVRSHFPFEGRFHFRLQEATSGGNYVWRDLVDDETELPTASGDVLFKVLQLSSTPEDYPIYSSQVALANEYDHFQAIFRDASDDRPPSKASSSKPPHHLNALWKNTKQQLNKTSAKVWETVEFTAGRYFGSQTGADKPSAAALQQLAAASSLSRTMFSDANREHMDYLRRLWVGVVGDARPIARPSPAWVDMGFPLDDPVVTLKTFGVLGLHALVFFGDVHRSAAQDMRGNNYAYAAVGLAVMGILTEVLDIESGRFLERDEVYWKLFEDPIGLLELFSVSFHAYDTFWKHAKQTRAFQSPLDMTRQYICRLLMQGPKSVEELVHYAHDLRLN</sequence>
<dbReference type="Proteomes" id="UP000332933">
    <property type="component" value="Unassembled WGS sequence"/>
</dbReference>
<name>A0A485LJM2_9STRA</name>
<evidence type="ECO:0000259" key="1">
    <source>
        <dbReference type="PROSITE" id="PS51335"/>
    </source>
</evidence>
<dbReference type="InterPro" id="IPR001158">
    <property type="entry name" value="DIX"/>
</dbReference>
<evidence type="ECO:0000313" key="2">
    <source>
        <dbReference type="EMBL" id="KAF0686195.1"/>
    </source>
</evidence>
<evidence type="ECO:0000313" key="3">
    <source>
        <dbReference type="EMBL" id="VFT98649.1"/>
    </source>
</evidence>
<reference evidence="2" key="2">
    <citation type="submission" date="2019-06" db="EMBL/GenBank/DDBJ databases">
        <title>Genomics analysis of Aphanomyces spp. identifies a new class of oomycete effector associated with host adaptation.</title>
        <authorList>
            <person name="Gaulin E."/>
        </authorList>
    </citation>
    <scope>NUCLEOTIDE SEQUENCE</scope>
    <source>
        <strain evidence="2">CBS 578.67</strain>
    </source>
</reference>
<evidence type="ECO:0000313" key="4">
    <source>
        <dbReference type="Proteomes" id="UP000332933"/>
    </source>
</evidence>